<dbReference type="RefSeq" id="WP_009125473.1">
    <property type="nucleotide sequence ID" value="NZ_GL882637.1"/>
</dbReference>
<accession>F3PTZ4</accession>
<evidence type="ECO:0000259" key="2">
    <source>
        <dbReference type="Pfam" id="PF22013"/>
    </source>
</evidence>
<dbReference type="InterPro" id="IPR041497">
    <property type="entry name" value="Thump-like"/>
</dbReference>
<dbReference type="GeneID" id="86049766"/>
<feature type="domain" description="THUMP-like" evidence="1">
    <location>
        <begin position="331"/>
        <end position="401"/>
    </location>
</feature>
<dbReference type="Pfam" id="PF22013">
    <property type="entry name" value="PG_1098_Fer"/>
    <property type="match status" value="1"/>
</dbReference>
<feature type="domain" description="PG-1098 ferredoxin-like" evidence="2">
    <location>
        <begin position="287"/>
        <end position="330"/>
    </location>
</feature>
<dbReference type="EMBL" id="AFBN01000040">
    <property type="protein sequence ID" value="EGF56439.1"/>
    <property type="molecule type" value="Genomic_DNA"/>
</dbReference>
<dbReference type="HOGENOM" id="CLU_038123_0_0_10"/>
<sequence>MTLNEDTLRFIREHRRDDVRALALQARKYPSVNMPAAITQIAGWQAAKEKVPAWAQTEGILYPAHLSLEQCSSELTARYKAGIIQELEGKASAGTFTDLTGGFGIDCAFLSSCFRKATYVERQEPLCEIAAHNFPLLGLGHITVCHEDSVRYLQEMQPADWIFIDPARRDSHGGKTVAISDCEPDVSALEELLLKKARHILVKLSPMLDLTLALKDLEHVQEACIVSAGNECKELLLVLGRGESPRPEDIPVRCINLAGASSVQSLTFTRRQEKDSACRLAPALQSYLYEPNASVLKAGAFRSVSHIYKVEKLHPNSHLYTSDQLIPDFPGRKFKITGHCSFNKKEVKEMIGTEKKANLTVRNFPASVAELRKRLKLAEGGETYLFATTLADEKKVLIGCRTV</sequence>
<proteinExistence type="predicted"/>
<comment type="caution">
    <text evidence="3">The sequence shown here is derived from an EMBL/GenBank/DDBJ whole genome shotgun (WGS) entry which is preliminary data.</text>
</comment>
<protein>
    <submittedName>
        <fullName evidence="3">Uncharacterized protein</fullName>
    </submittedName>
</protein>
<dbReference type="Gene3D" id="1.10.10.1110">
    <property type="entry name" value="Methyltransferase PG1098, N-terminal domain"/>
    <property type="match status" value="1"/>
</dbReference>
<dbReference type="InterPro" id="IPR054168">
    <property type="entry name" value="PG_1098_Fer"/>
</dbReference>
<evidence type="ECO:0000259" key="1">
    <source>
        <dbReference type="Pfam" id="PF18096"/>
    </source>
</evidence>
<dbReference type="Gene3D" id="3.40.50.150">
    <property type="entry name" value="Vaccinia Virus protein VP39"/>
    <property type="match status" value="1"/>
</dbReference>
<name>F3PTZ4_9BACE</name>
<dbReference type="eggNOG" id="COG0742">
    <property type="taxonomic scope" value="Bacteria"/>
</dbReference>
<dbReference type="Pfam" id="PF18096">
    <property type="entry name" value="Thump_like"/>
    <property type="match status" value="1"/>
</dbReference>
<dbReference type="SUPFAM" id="SSF53335">
    <property type="entry name" value="S-adenosyl-L-methionine-dependent methyltransferases"/>
    <property type="match status" value="1"/>
</dbReference>
<gene>
    <name evidence="3" type="ORF">HMPREF9446_02214</name>
</gene>
<dbReference type="InterPro" id="IPR029063">
    <property type="entry name" value="SAM-dependent_MTases_sf"/>
</dbReference>
<keyword evidence="4" id="KW-1185">Reference proteome</keyword>
<dbReference type="STRING" id="763034.HMPREF9446_02214"/>
<dbReference type="AlphaFoldDB" id="F3PTZ4"/>
<organism evidence="3 4">
    <name type="scientific">Bacteroides fluxus YIT 12057</name>
    <dbReference type="NCBI Taxonomy" id="763034"/>
    <lineage>
        <taxon>Bacteria</taxon>
        <taxon>Pseudomonadati</taxon>
        <taxon>Bacteroidota</taxon>
        <taxon>Bacteroidia</taxon>
        <taxon>Bacteroidales</taxon>
        <taxon>Bacteroidaceae</taxon>
        <taxon>Bacteroides</taxon>
    </lineage>
</organism>
<dbReference type="Proteomes" id="UP000003416">
    <property type="component" value="Unassembled WGS sequence"/>
</dbReference>
<reference evidence="3 4" key="1">
    <citation type="submission" date="2011-02" db="EMBL/GenBank/DDBJ databases">
        <authorList>
            <person name="Weinstock G."/>
            <person name="Sodergren E."/>
            <person name="Clifton S."/>
            <person name="Fulton L."/>
            <person name="Fulton B."/>
            <person name="Courtney L."/>
            <person name="Fronick C."/>
            <person name="Harrison M."/>
            <person name="Strong C."/>
            <person name="Farmer C."/>
            <person name="Delahaunty K."/>
            <person name="Markovic C."/>
            <person name="Hall O."/>
            <person name="Minx P."/>
            <person name="Tomlinson C."/>
            <person name="Mitreva M."/>
            <person name="Hou S."/>
            <person name="Chen J."/>
            <person name="Wollam A."/>
            <person name="Pepin K.H."/>
            <person name="Johnson M."/>
            <person name="Bhonagiri V."/>
            <person name="Zhang X."/>
            <person name="Suruliraj S."/>
            <person name="Warren W."/>
            <person name="Chinwalla A."/>
            <person name="Mardis E.R."/>
            <person name="Wilson R.K."/>
        </authorList>
    </citation>
    <scope>NUCLEOTIDE SEQUENCE [LARGE SCALE GENOMIC DNA]</scope>
    <source>
        <strain evidence="3 4">YIT 12057</strain>
    </source>
</reference>
<evidence type="ECO:0000313" key="3">
    <source>
        <dbReference type="EMBL" id="EGF56439.1"/>
    </source>
</evidence>
<evidence type="ECO:0000313" key="4">
    <source>
        <dbReference type="Proteomes" id="UP000003416"/>
    </source>
</evidence>